<dbReference type="AlphaFoldDB" id="A0A1T4JQB2"/>
<dbReference type="OrthoDB" id="9792148at2"/>
<dbReference type="Pfam" id="PF13556">
    <property type="entry name" value="HTH_30"/>
    <property type="match status" value="1"/>
</dbReference>
<reference evidence="3" key="1">
    <citation type="submission" date="2017-02" db="EMBL/GenBank/DDBJ databases">
        <authorList>
            <person name="Varghese N."/>
            <person name="Submissions S."/>
        </authorList>
    </citation>
    <scope>NUCLEOTIDE SEQUENCE [LARGE SCALE GENOMIC DNA]</scope>
    <source>
        <strain evidence="3">DSM 15739</strain>
    </source>
</reference>
<dbReference type="RefSeq" id="WP_159443822.1">
    <property type="nucleotide sequence ID" value="NZ_FUWO01000002.1"/>
</dbReference>
<sequence>MINSIIQLFPEAMINPTNVEDLRQTHHIITVESQIMAIPFSSLSHKEISLLNIVSDQDNFTPITRNSHWQNFLEKKSTNMPIISGNLQILHINFRKLPENFDDELWFNTLKESSHQIIDWFTKNERRYSVVLRIKPNDEISIDQLLGVIQSLDADFDTVTQAIIGLVHQLSVNLPMRYDEELAIVEQSFQTELLGVLTQITPVLLKQIGKKALSDLPLLTPLKQVIVNNTEYSSLIETLFENQGNLSQTADKLFIHRNTLTYRLQKFYKETGMQLQYLPDLMICFLCIA</sequence>
<accession>A0A1T4JQB2</accession>
<dbReference type="PANTHER" id="PTHR33744:SF15">
    <property type="entry name" value="CARBOHYDRATE DIACID REGULATOR"/>
    <property type="match status" value="1"/>
</dbReference>
<evidence type="ECO:0000313" key="2">
    <source>
        <dbReference type="EMBL" id="SJZ32311.1"/>
    </source>
</evidence>
<proteinExistence type="predicted"/>
<dbReference type="InterPro" id="IPR042070">
    <property type="entry name" value="PucR_C-HTH_sf"/>
</dbReference>
<dbReference type="STRING" id="1121925.SAMN02746011_00290"/>
<evidence type="ECO:0000313" key="3">
    <source>
        <dbReference type="Proteomes" id="UP000189941"/>
    </source>
</evidence>
<dbReference type="SUPFAM" id="SSF46689">
    <property type="entry name" value="Homeodomain-like"/>
    <property type="match status" value="1"/>
</dbReference>
<name>A0A1T4JQB2_9LACT</name>
<feature type="domain" description="PucR C-terminal helix-turn-helix" evidence="1">
    <location>
        <begin position="236"/>
        <end position="277"/>
    </location>
</feature>
<dbReference type="InterPro" id="IPR009057">
    <property type="entry name" value="Homeodomain-like_sf"/>
</dbReference>
<dbReference type="EMBL" id="FUWO01000002">
    <property type="protein sequence ID" value="SJZ32311.1"/>
    <property type="molecule type" value="Genomic_DNA"/>
</dbReference>
<protein>
    <submittedName>
        <fullName evidence="2">PucR C-terminal helix-turn-helix domain-containing protein</fullName>
    </submittedName>
</protein>
<gene>
    <name evidence="2" type="ORF">SAMN02746011_00290</name>
</gene>
<dbReference type="Gene3D" id="1.10.10.2840">
    <property type="entry name" value="PucR C-terminal helix-turn-helix domain"/>
    <property type="match status" value="1"/>
</dbReference>
<dbReference type="Proteomes" id="UP000189941">
    <property type="component" value="Unassembled WGS sequence"/>
</dbReference>
<keyword evidence="3" id="KW-1185">Reference proteome</keyword>
<evidence type="ECO:0000259" key="1">
    <source>
        <dbReference type="Pfam" id="PF13556"/>
    </source>
</evidence>
<dbReference type="PANTHER" id="PTHR33744">
    <property type="entry name" value="CARBOHYDRATE DIACID REGULATOR"/>
    <property type="match status" value="1"/>
</dbReference>
<dbReference type="InterPro" id="IPR051448">
    <property type="entry name" value="CdaR-like_regulators"/>
</dbReference>
<dbReference type="InterPro" id="IPR025736">
    <property type="entry name" value="PucR_C-HTH_dom"/>
</dbReference>
<organism evidence="2 3">
    <name type="scientific">Globicatella sulfidifaciens DSM 15739</name>
    <dbReference type="NCBI Taxonomy" id="1121925"/>
    <lineage>
        <taxon>Bacteria</taxon>
        <taxon>Bacillati</taxon>
        <taxon>Bacillota</taxon>
        <taxon>Bacilli</taxon>
        <taxon>Lactobacillales</taxon>
        <taxon>Aerococcaceae</taxon>
        <taxon>Globicatella</taxon>
    </lineage>
</organism>